<keyword evidence="3" id="KW-1185">Reference proteome</keyword>
<comment type="caution">
    <text evidence="2">The sequence shown here is derived from an EMBL/GenBank/DDBJ whole genome shotgun (WGS) entry which is preliminary data.</text>
</comment>
<feature type="region of interest" description="Disordered" evidence="1">
    <location>
        <begin position="1"/>
        <end position="35"/>
    </location>
</feature>
<evidence type="ECO:0000313" key="3">
    <source>
        <dbReference type="Proteomes" id="UP000029096"/>
    </source>
</evidence>
<gene>
    <name evidence="2" type="ORF">BBOH_0781</name>
</gene>
<accession>A0A086ZHH4</accession>
<dbReference type="Proteomes" id="UP000029096">
    <property type="component" value="Unassembled WGS sequence"/>
</dbReference>
<evidence type="ECO:0000256" key="1">
    <source>
        <dbReference type="SAM" id="MobiDB-lite"/>
    </source>
</evidence>
<evidence type="ECO:0000313" key="2">
    <source>
        <dbReference type="EMBL" id="KFI45974.1"/>
    </source>
</evidence>
<sequence>MTSSQDEKEFQEYKNYLAQPSRPLQSDPLGETKGEDARRFGAALADPATNKRQLFATLMGHPSLEQQTKGRGESVQYTYA</sequence>
<dbReference type="OrthoDB" id="9890352at2"/>
<dbReference type="AlphaFoldDB" id="A0A086ZHH4"/>
<dbReference type="RefSeq" id="WP_033522120.1">
    <property type="nucleotide sequence ID" value="NZ_JDUS01000018.1"/>
</dbReference>
<organism evidence="2 3">
    <name type="scientific">Bifidobacterium bohemicum DSM 22767</name>
    <dbReference type="NCBI Taxonomy" id="1437606"/>
    <lineage>
        <taxon>Bacteria</taxon>
        <taxon>Bacillati</taxon>
        <taxon>Actinomycetota</taxon>
        <taxon>Actinomycetes</taxon>
        <taxon>Bifidobacteriales</taxon>
        <taxon>Bifidobacteriaceae</taxon>
        <taxon>Bifidobacterium</taxon>
    </lineage>
</organism>
<feature type="compositionally biased region" description="Basic and acidic residues" evidence="1">
    <location>
        <begin position="1"/>
        <end position="12"/>
    </location>
</feature>
<protein>
    <submittedName>
        <fullName evidence="2">Uncharacterized protein</fullName>
    </submittedName>
</protein>
<reference evidence="2 3" key="1">
    <citation type="submission" date="2014-03" db="EMBL/GenBank/DDBJ databases">
        <title>Genomics of Bifidobacteria.</title>
        <authorList>
            <person name="Ventura M."/>
            <person name="Milani C."/>
            <person name="Lugli G.A."/>
        </authorList>
    </citation>
    <scope>NUCLEOTIDE SEQUENCE [LARGE SCALE GENOMIC DNA]</scope>
    <source>
        <strain evidence="2 3">DSM 22767</strain>
    </source>
</reference>
<proteinExistence type="predicted"/>
<name>A0A086ZHH4_9BIFI</name>
<dbReference type="EMBL" id="JGYP01000002">
    <property type="protein sequence ID" value="KFI45974.1"/>
    <property type="molecule type" value="Genomic_DNA"/>
</dbReference>